<feature type="region of interest" description="Disordered" evidence="1">
    <location>
        <begin position="1"/>
        <end position="78"/>
    </location>
</feature>
<feature type="compositionally biased region" description="Basic residues" evidence="1">
    <location>
        <begin position="55"/>
        <end position="66"/>
    </location>
</feature>
<protein>
    <recommendedName>
        <fullName evidence="4">DNA polymerase delta subunit 3</fullName>
    </recommendedName>
</protein>
<sequence>TKKEYEQVSESDEETVQSVEDNVSSTSALGYKGPRNSPKKVVTKSPKKANAVPSVKKKTSKEKSRAKQPSIMNFFNKK</sequence>
<organism evidence="2 3">
    <name type="scientific">Halocaridina rubra</name>
    <name type="common">Hawaiian red shrimp</name>
    <dbReference type="NCBI Taxonomy" id="373956"/>
    <lineage>
        <taxon>Eukaryota</taxon>
        <taxon>Metazoa</taxon>
        <taxon>Ecdysozoa</taxon>
        <taxon>Arthropoda</taxon>
        <taxon>Crustacea</taxon>
        <taxon>Multicrustacea</taxon>
        <taxon>Malacostraca</taxon>
        <taxon>Eumalacostraca</taxon>
        <taxon>Eucarida</taxon>
        <taxon>Decapoda</taxon>
        <taxon>Pleocyemata</taxon>
        <taxon>Caridea</taxon>
        <taxon>Atyoidea</taxon>
        <taxon>Atyidae</taxon>
        <taxon>Halocaridina</taxon>
    </lineage>
</organism>
<dbReference type="EMBL" id="JAXCGZ010004049">
    <property type="protein sequence ID" value="KAK7082386.1"/>
    <property type="molecule type" value="Genomic_DNA"/>
</dbReference>
<keyword evidence="3" id="KW-1185">Reference proteome</keyword>
<dbReference type="AlphaFoldDB" id="A0AAN9A6F8"/>
<evidence type="ECO:0000256" key="1">
    <source>
        <dbReference type="SAM" id="MobiDB-lite"/>
    </source>
</evidence>
<name>A0AAN9A6F8_HALRR</name>
<proteinExistence type="predicted"/>
<evidence type="ECO:0000313" key="3">
    <source>
        <dbReference type="Proteomes" id="UP001381693"/>
    </source>
</evidence>
<feature type="compositionally biased region" description="Basic residues" evidence="1">
    <location>
        <begin position="37"/>
        <end position="47"/>
    </location>
</feature>
<dbReference type="Proteomes" id="UP001381693">
    <property type="component" value="Unassembled WGS sequence"/>
</dbReference>
<gene>
    <name evidence="2" type="ORF">SK128_004957</name>
</gene>
<comment type="caution">
    <text evidence="2">The sequence shown here is derived from an EMBL/GenBank/DDBJ whole genome shotgun (WGS) entry which is preliminary data.</text>
</comment>
<reference evidence="2 3" key="1">
    <citation type="submission" date="2023-11" db="EMBL/GenBank/DDBJ databases">
        <title>Halocaridina rubra genome assembly.</title>
        <authorList>
            <person name="Smith C."/>
        </authorList>
    </citation>
    <scope>NUCLEOTIDE SEQUENCE [LARGE SCALE GENOMIC DNA]</scope>
    <source>
        <strain evidence="2">EP-1</strain>
        <tissue evidence="2">Whole</tissue>
    </source>
</reference>
<feature type="compositionally biased region" description="Polar residues" evidence="1">
    <location>
        <begin position="16"/>
        <end position="28"/>
    </location>
</feature>
<evidence type="ECO:0000313" key="2">
    <source>
        <dbReference type="EMBL" id="KAK7082386.1"/>
    </source>
</evidence>
<accession>A0AAN9A6F8</accession>
<feature type="non-terminal residue" evidence="2">
    <location>
        <position position="1"/>
    </location>
</feature>
<evidence type="ECO:0008006" key="4">
    <source>
        <dbReference type="Google" id="ProtNLM"/>
    </source>
</evidence>